<dbReference type="RefSeq" id="WP_369340495.1">
    <property type="nucleotide sequence ID" value="NZ_JBFYGN010000041.1"/>
</dbReference>
<accession>A0ABV4A1Y3</accession>
<reference evidence="2 3" key="1">
    <citation type="journal article" date="2013" name="Int. J. Syst. Evol. Microbiol.">
        <title>Comamonas guangdongensis sp. nov., isolated from subterranean forest sediment, and emended description of the genus Comamonas.</title>
        <authorList>
            <person name="Zhang J."/>
            <person name="Wang Y."/>
            <person name="Zhou S."/>
            <person name="Wu C."/>
            <person name="He J."/>
            <person name="Li F."/>
        </authorList>
    </citation>
    <scope>NUCLEOTIDE SEQUENCE [LARGE SCALE GENOMIC DNA]</scope>
    <source>
        <strain evidence="2 3">CCTCC AB2011133</strain>
    </source>
</reference>
<sequence length="310" mass="34086">MLEDESGLGFCLRSVAMNGGRLSALHRLLGMGASERLKAVHAPRLAQWFGVDKARLAHRLPAILPRSMGARRACYGHLFRQPGVLRTNQPQVCPQCIHEKGYLLDVWDLTLSTCCLEHGLCLTGRCPQCQAAIKWDRKGVQWGGCRHHLGSTDKAVLAAPELLCAQRILQASLRLTQCAGDTGVPAWITGLSLDGWMQVFYAFGLLRSSWSPLCPRELSRCLAPAEAQEVVKRALGRLQAFTGMPKHGGAWASVVARAPLIGLITCPTGRRDQAIGRQLFQQIFGQKEMDIVVRRYPELGQLNLFDEAAA</sequence>
<organism evidence="2 3">
    <name type="scientific">Comamonas guangdongensis</name>
    <dbReference type="NCBI Taxonomy" id="510515"/>
    <lineage>
        <taxon>Bacteria</taxon>
        <taxon>Pseudomonadati</taxon>
        <taxon>Pseudomonadota</taxon>
        <taxon>Betaproteobacteria</taxon>
        <taxon>Burkholderiales</taxon>
        <taxon>Comamonadaceae</taxon>
        <taxon>Comamonas</taxon>
    </lineage>
</organism>
<evidence type="ECO:0000313" key="3">
    <source>
        <dbReference type="Proteomes" id="UP001561046"/>
    </source>
</evidence>
<gene>
    <name evidence="2" type="ORF">AB6724_21015</name>
</gene>
<keyword evidence="3" id="KW-1185">Reference proteome</keyword>
<dbReference type="InterPro" id="IPR009492">
    <property type="entry name" value="TniQ"/>
</dbReference>
<proteinExistence type="predicted"/>
<dbReference type="Pfam" id="PF06527">
    <property type="entry name" value="TniQ"/>
    <property type="match status" value="1"/>
</dbReference>
<comment type="caution">
    <text evidence="2">The sequence shown here is derived from an EMBL/GenBank/DDBJ whole genome shotgun (WGS) entry which is preliminary data.</text>
</comment>
<dbReference type="Proteomes" id="UP001561046">
    <property type="component" value="Unassembled WGS sequence"/>
</dbReference>
<feature type="domain" description="TniQ" evidence="1">
    <location>
        <begin position="2"/>
        <end position="121"/>
    </location>
</feature>
<evidence type="ECO:0000313" key="2">
    <source>
        <dbReference type="EMBL" id="MEX8195319.1"/>
    </source>
</evidence>
<evidence type="ECO:0000259" key="1">
    <source>
        <dbReference type="Pfam" id="PF06527"/>
    </source>
</evidence>
<dbReference type="EMBL" id="JBFYGN010000041">
    <property type="protein sequence ID" value="MEX8195319.1"/>
    <property type="molecule type" value="Genomic_DNA"/>
</dbReference>
<protein>
    <submittedName>
        <fullName evidence="2">TniQ family protein</fullName>
    </submittedName>
</protein>
<name>A0ABV4A1Y3_9BURK</name>